<gene>
    <name evidence="3" type="ORF">MA03_02300</name>
</gene>
<evidence type="ECO:0000256" key="2">
    <source>
        <dbReference type="SAM" id="Phobius"/>
    </source>
</evidence>
<dbReference type="InterPro" id="IPR055151">
    <property type="entry name" value="GH113"/>
</dbReference>
<name>A0A0F7FGJ9_9CREN</name>
<dbReference type="EMBL" id="CP009961">
    <property type="protein sequence ID" value="AKG38337.1"/>
    <property type="molecule type" value="Genomic_DNA"/>
</dbReference>
<evidence type="ECO:0000256" key="1">
    <source>
        <dbReference type="SAM" id="Coils"/>
    </source>
</evidence>
<keyword evidence="2" id="KW-0812">Transmembrane</keyword>
<feature type="transmembrane region" description="Helical" evidence="2">
    <location>
        <begin position="33"/>
        <end position="54"/>
    </location>
</feature>
<dbReference type="SUPFAM" id="SSF51445">
    <property type="entry name" value="(Trans)glycosidases"/>
    <property type="match status" value="1"/>
</dbReference>
<feature type="coiled-coil region" evidence="1">
    <location>
        <begin position="652"/>
        <end position="686"/>
    </location>
</feature>
<evidence type="ECO:0000313" key="4">
    <source>
        <dbReference type="Proteomes" id="UP000067434"/>
    </source>
</evidence>
<sequence length="712" mass="80918">MWMALKGIKTERDYTATSNIEEFSMKANTTFSFLRPTLTLILVAAITASLFQVYGQPAVEYHSIQAPKKLLIYYGYPSLFNGSENIDEAVSLFNKYDIVVLGDGLEWENHTEHENTIKLVKKSKAVFYGYLVAAQPIEAARRAIDAWAAMGVQGVFLDEFGFDYIIPKIAHSAEEARRHQKELLDHARSKGLMIAVNFWFPEDAFREVGGIKLNLTNVAVTVEHAIYGFWEKKEEYIRHYYAMVAGARAAGSQVWCIVSTSAKTSYENKLIGYDALTYIFRDCDAVAIQEDYAEDSNVFYSFAEAPRCSPIFKGVNVPLWPGLSLSLLSSLLERLHEIGFNAVQFTVYYEMPSPKYSIVIPSTATVTDDFLRESIRTARKIGLKVFLRIGLIVQGSWPGEVQPSDPETWFKSYRAFALKYAGLAEEEKVDAFVIGTELTLVQNNPRWRSIVKEVREIFYGPISYSANWGSEATIFTDMLDFIGVDAYYPILNSSSWDYIHSTRIAPLMYVYGKPVVFLEIGYRSVSNAGLRPWDWEMKGYPDEELQAKLWEIFFTSEYKRLCGFFHWGEAVWLEGPTGYSILGKKAQGVFENYLSLGEKTQNSSPRQVTQCNCAQLTEELQNCCSQYNICTQNLSQAMDILNQTRMNCSAIITELHKENRDLKNQVEELKEKIVDLEKQFNFAILVSTASISLLTIVVLRLFQKTKGLVRPS</sequence>
<accession>A0A0F7FGJ9</accession>
<organism evidence="3 4">
    <name type="scientific">Infirmifilum uzonense</name>
    <dbReference type="NCBI Taxonomy" id="1550241"/>
    <lineage>
        <taxon>Archaea</taxon>
        <taxon>Thermoproteota</taxon>
        <taxon>Thermoprotei</taxon>
        <taxon>Thermofilales</taxon>
        <taxon>Thermofilaceae</taxon>
        <taxon>Infirmifilum</taxon>
    </lineage>
</organism>
<evidence type="ECO:0000313" key="3">
    <source>
        <dbReference type="EMBL" id="AKG38337.1"/>
    </source>
</evidence>
<dbReference type="CDD" id="cd19608">
    <property type="entry name" value="GH113_mannanase-like"/>
    <property type="match status" value="1"/>
</dbReference>
<keyword evidence="4" id="KW-1185">Reference proteome</keyword>
<feature type="transmembrane region" description="Helical" evidence="2">
    <location>
        <begin position="680"/>
        <end position="702"/>
    </location>
</feature>
<dbReference type="KEGG" id="thf:MA03_02300"/>
<reference evidence="3 4" key="1">
    <citation type="journal article" date="2015" name="Stand. Genomic Sci.">
        <title>Complete genome sequence of and proposal of Thermofilum uzonense sp. nov. a novel hyperthermophilic crenarchaeon and emended description of the genus Thermofilum.</title>
        <authorList>
            <person name="Toshchakov S.V."/>
            <person name="Korzhenkov A.A."/>
            <person name="Samarov N.I."/>
            <person name="Mazunin I.O."/>
            <person name="Mozhey O.I."/>
            <person name="Shmyr I.S."/>
            <person name="Derbikova K.S."/>
            <person name="Taranov E.A."/>
            <person name="Dominova I.N."/>
            <person name="Bonch-Osmolovskaya E.A."/>
            <person name="Patrushev M.V."/>
            <person name="Podosokorskaya O.A."/>
            <person name="Kublanov I.V."/>
        </authorList>
    </citation>
    <scope>NUCLEOTIDE SEQUENCE [LARGE SCALE GENOMIC DNA]</scope>
    <source>
        <strain evidence="3 4">1807-2</strain>
    </source>
</reference>
<keyword evidence="2" id="KW-0472">Membrane</keyword>
<dbReference type="Gene3D" id="3.20.20.80">
    <property type="entry name" value="Glycosidases"/>
    <property type="match status" value="1"/>
</dbReference>
<dbReference type="Proteomes" id="UP000067434">
    <property type="component" value="Chromosome"/>
</dbReference>
<protein>
    <submittedName>
        <fullName evidence="3">Uncharacterized protein</fullName>
    </submittedName>
</protein>
<dbReference type="PATRIC" id="fig|1550241.5.peg.472"/>
<dbReference type="HOGENOM" id="CLU_387654_0_0_2"/>
<dbReference type="InterPro" id="IPR017853">
    <property type="entry name" value="GH"/>
</dbReference>
<dbReference type="AlphaFoldDB" id="A0A0F7FGJ9"/>
<proteinExistence type="predicted"/>
<keyword evidence="1" id="KW-0175">Coiled coil</keyword>
<dbReference type="STRING" id="1550241.MA03_02300"/>
<dbReference type="Pfam" id="PF22612">
    <property type="entry name" value="GH113"/>
    <property type="match status" value="1"/>
</dbReference>
<keyword evidence="2" id="KW-1133">Transmembrane helix</keyword>